<organism evidence="1 2">
    <name type="scientific">Rhizobium subbaraonis</name>
    <dbReference type="NCBI Taxonomy" id="908946"/>
    <lineage>
        <taxon>Bacteria</taxon>
        <taxon>Pseudomonadati</taxon>
        <taxon>Pseudomonadota</taxon>
        <taxon>Alphaproteobacteria</taxon>
        <taxon>Hyphomicrobiales</taxon>
        <taxon>Rhizobiaceae</taxon>
        <taxon>Rhizobium/Agrobacterium group</taxon>
        <taxon>Rhizobium</taxon>
    </lineage>
</organism>
<dbReference type="RefSeq" id="WP_097142968.1">
    <property type="nucleotide sequence ID" value="NZ_OBQD01000029.1"/>
</dbReference>
<reference evidence="1 2" key="1">
    <citation type="submission" date="2017-08" db="EMBL/GenBank/DDBJ databases">
        <authorList>
            <person name="de Groot N.N."/>
        </authorList>
    </citation>
    <scope>NUCLEOTIDE SEQUENCE [LARGE SCALE GENOMIC DNA]</scope>
    <source>
        <strain evidence="1 2">JC85</strain>
    </source>
</reference>
<evidence type="ECO:0000313" key="1">
    <source>
        <dbReference type="EMBL" id="SOC47395.1"/>
    </source>
</evidence>
<protein>
    <submittedName>
        <fullName evidence="1">Uncharacterized protein</fullName>
    </submittedName>
</protein>
<gene>
    <name evidence="1" type="ORF">SAMN05892877_12930</name>
</gene>
<accession>A0A285UZQ5</accession>
<proteinExistence type="predicted"/>
<dbReference type="OrthoDB" id="8456593at2"/>
<keyword evidence="2" id="KW-1185">Reference proteome</keyword>
<sequence>MRPEKRGFRDTSRELSFPRAIGGAERQVIMIPSHQKLNVHYDPASRTALLQCGMRSKVLRDLHTLQTAEDAARAFAITHWGYVDRDEADPGQPRPAGTA</sequence>
<dbReference type="AlphaFoldDB" id="A0A285UZQ5"/>
<evidence type="ECO:0000313" key="2">
    <source>
        <dbReference type="Proteomes" id="UP000219167"/>
    </source>
</evidence>
<dbReference type="EMBL" id="OBQD01000029">
    <property type="protein sequence ID" value="SOC47395.1"/>
    <property type="molecule type" value="Genomic_DNA"/>
</dbReference>
<dbReference type="Proteomes" id="UP000219167">
    <property type="component" value="Unassembled WGS sequence"/>
</dbReference>
<name>A0A285UZQ5_9HYPH</name>